<reference evidence="10 11" key="1">
    <citation type="journal article" date="2024" name="Nat. Commun.">
        <title>Phylogenomics reveals the evolutionary origins of lichenization in chlorophyte algae.</title>
        <authorList>
            <person name="Puginier C."/>
            <person name="Libourel C."/>
            <person name="Otte J."/>
            <person name="Skaloud P."/>
            <person name="Haon M."/>
            <person name="Grisel S."/>
            <person name="Petersen M."/>
            <person name="Berrin J.G."/>
            <person name="Delaux P.M."/>
            <person name="Dal Grande F."/>
            <person name="Keller J."/>
        </authorList>
    </citation>
    <scope>NUCLEOTIDE SEQUENCE [LARGE SCALE GENOMIC DNA]</scope>
    <source>
        <strain evidence="10 11">SAG 245.80</strain>
    </source>
</reference>
<name>A0AAW1RUN4_9CHLO</name>
<feature type="transmembrane region" description="Helical" evidence="8">
    <location>
        <begin position="255"/>
        <end position="276"/>
    </location>
</feature>
<feature type="transmembrane region" description="Helical" evidence="8">
    <location>
        <begin position="110"/>
        <end position="140"/>
    </location>
</feature>
<dbReference type="Proteomes" id="UP001445335">
    <property type="component" value="Unassembled WGS sequence"/>
</dbReference>
<keyword evidence="11" id="KW-1185">Reference proteome</keyword>
<dbReference type="Pfam" id="PF13813">
    <property type="entry name" value="MBOAT_2"/>
    <property type="match status" value="1"/>
</dbReference>
<keyword evidence="6 8" id="KW-1133">Transmembrane helix</keyword>
<organism evidence="10 11">
    <name type="scientific">Elliptochloris bilobata</name>
    <dbReference type="NCBI Taxonomy" id="381761"/>
    <lineage>
        <taxon>Eukaryota</taxon>
        <taxon>Viridiplantae</taxon>
        <taxon>Chlorophyta</taxon>
        <taxon>core chlorophytes</taxon>
        <taxon>Trebouxiophyceae</taxon>
        <taxon>Trebouxiophyceae incertae sedis</taxon>
        <taxon>Elliptochloris clade</taxon>
        <taxon>Elliptochloris</taxon>
    </lineage>
</organism>
<keyword evidence="5 8" id="KW-0812">Transmembrane</keyword>
<evidence type="ECO:0000313" key="11">
    <source>
        <dbReference type="Proteomes" id="UP001445335"/>
    </source>
</evidence>
<feature type="transmembrane region" description="Helical" evidence="8">
    <location>
        <begin position="75"/>
        <end position="98"/>
    </location>
</feature>
<feature type="transmembrane region" description="Helical" evidence="8">
    <location>
        <begin position="45"/>
        <end position="63"/>
    </location>
</feature>
<keyword evidence="7 8" id="KW-0472">Membrane</keyword>
<evidence type="ECO:0000259" key="9">
    <source>
        <dbReference type="Pfam" id="PF13813"/>
    </source>
</evidence>
<evidence type="ECO:0000256" key="7">
    <source>
        <dbReference type="ARBA" id="ARBA00023136"/>
    </source>
</evidence>
<feature type="transmembrane region" description="Helical" evidence="8">
    <location>
        <begin position="15"/>
        <end position="33"/>
    </location>
</feature>
<evidence type="ECO:0000256" key="4">
    <source>
        <dbReference type="ARBA" id="ARBA00022679"/>
    </source>
</evidence>
<feature type="domain" description="Wax synthase" evidence="9">
    <location>
        <begin position="141"/>
        <end position="230"/>
    </location>
</feature>
<accession>A0AAW1RUN4</accession>
<comment type="similarity">
    <text evidence="3">Belongs to the wax synthase family.</text>
</comment>
<dbReference type="EMBL" id="JALJOU010000024">
    <property type="protein sequence ID" value="KAK9837032.1"/>
    <property type="molecule type" value="Genomic_DNA"/>
</dbReference>
<dbReference type="AlphaFoldDB" id="A0AAW1RUN4"/>
<evidence type="ECO:0000256" key="8">
    <source>
        <dbReference type="SAM" id="Phobius"/>
    </source>
</evidence>
<dbReference type="InterPro" id="IPR044851">
    <property type="entry name" value="Wax_synthase"/>
</dbReference>
<evidence type="ECO:0000313" key="10">
    <source>
        <dbReference type="EMBL" id="KAK9837032.1"/>
    </source>
</evidence>
<evidence type="ECO:0000256" key="5">
    <source>
        <dbReference type="ARBA" id="ARBA00022692"/>
    </source>
</evidence>
<dbReference type="GO" id="GO:0006629">
    <property type="term" value="P:lipid metabolic process"/>
    <property type="evidence" value="ECO:0007669"/>
    <property type="project" value="InterPro"/>
</dbReference>
<comment type="subcellular location">
    <subcellularLocation>
        <location evidence="1">Membrane</location>
        <topology evidence="1">Multi-pass membrane protein</topology>
    </subcellularLocation>
</comment>
<dbReference type="InterPro" id="IPR032805">
    <property type="entry name" value="Wax_synthase_dom"/>
</dbReference>
<protein>
    <recommendedName>
        <fullName evidence="9">Wax synthase domain-containing protein</fullName>
    </recommendedName>
</protein>
<evidence type="ECO:0000256" key="3">
    <source>
        <dbReference type="ARBA" id="ARBA00007282"/>
    </source>
</evidence>
<comment type="pathway">
    <text evidence="2">Secondary metabolite biosynthesis.</text>
</comment>
<dbReference type="GO" id="GO:0016020">
    <property type="term" value="C:membrane"/>
    <property type="evidence" value="ECO:0007669"/>
    <property type="project" value="UniProtKB-SubCell"/>
</dbReference>
<keyword evidence="4" id="KW-0808">Transferase</keyword>
<gene>
    <name evidence="10" type="ORF">WJX81_008263</name>
</gene>
<dbReference type="PANTHER" id="PTHR31595:SF57">
    <property type="entry name" value="OS04G0481900 PROTEIN"/>
    <property type="match status" value="1"/>
</dbReference>
<evidence type="ECO:0000256" key="6">
    <source>
        <dbReference type="ARBA" id="ARBA00022989"/>
    </source>
</evidence>
<evidence type="ECO:0000256" key="2">
    <source>
        <dbReference type="ARBA" id="ARBA00005179"/>
    </source>
</evidence>
<dbReference type="GO" id="GO:0008374">
    <property type="term" value="F:O-acyltransferase activity"/>
    <property type="evidence" value="ECO:0007669"/>
    <property type="project" value="InterPro"/>
</dbReference>
<evidence type="ECO:0000256" key="1">
    <source>
        <dbReference type="ARBA" id="ARBA00004141"/>
    </source>
</evidence>
<comment type="caution">
    <text evidence="10">The sequence shown here is derived from an EMBL/GenBank/DDBJ whole genome shotgun (WGS) entry which is preliminary data.</text>
</comment>
<sequence length="301" mass="33036">MVVPLVVDPVSEVCTAAAVAFQLVWLSTFKVLGMCLCRGPLCNPLNLIQFFAVFMLPITPQAILHSDEKELLLDAPKLLGCCATKALFLGAIVFLLTSPSVRLPRIAQELLYAFGLYAFLGFLMDGPASLATGLIGLQIAPHFDRPFMSSSLSDFWSRRWNLTAGNALRFFVYDVVYEGRLVRDPSYAPALSGARRSLGVAAAFIVSGLMHEYLYLYLMGRATGLWFAFFAVQGPLLWAEGALRRWARARGWSLPRALATPLTLGVLMAIGHALFFPPCTETGLADRVVDNIKDTRELAVD</sequence>
<proteinExistence type="inferred from homology"/>
<dbReference type="PANTHER" id="PTHR31595">
    <property type="entry name" value="LONG-CHAIN-ALCOHOL O-FATTY-ACYLTRANSFERASE 3-RELATED"/>
    <property type="match status" value="1"/>
</dbReference>
<feature type="transmembrane region" description="Helical" evidence="8">
    <location>
        <begin position="224"/>
        <end position="243"/>
    </location>
</feature>